<evidence type="ECO:0000256" key="9">
    <source>
        <dbReference type="PIRSR" id="PIRSR001399-2"/>
    </source>
</evidence>
<dbReference type="PIRSF" id="PIRSF001399">
    <property type="entry name" value="DHquinase_II"/>
    <property type="match status" value="1"/>
</dbReference>
<evidence type="ECO:0000256" key="3">
    <source>
        <dbReference type="ARBA" id="ARBA00011037"/>
    </source>
</evidence>
<dbReference type="GO" id="GO:0008652">
    <property type="term" value="P:amino acid biosynthetic process"/>
    <property type="evidence" value="ECO:0007669"/>
    <property type="project" value="UniProtKB-KW"/>
</dbReference>
<dbReference type="Gene3D" id="3.40.50.9100">
    <property type="entry name" value="Dehydroquinase, class II"/>
    <property type="match status" value="1"/>
</dbReference>
<dbReference type="CDD" id="cd00466">
    <property type="entry name" value="DHQase_II"/>
    <property type="match status" value="1"/>
</dbReference>
<reference evidence="11 12" key="1">
    <citation type="submission" date="2018-03" db="EMBL/GenBank/DDBJ databases">
        <title>Bacillus urumqiensis sp. nov., a moderately haloalkaliphilic bacterium isolated from a salt lake.</title>
        <authorList>
            <person name="Zhao B."/>
            <person name="Liao Z."/>
        </authorList>
    </citation>
    <scope>NUCLEOTIDE SEQUENCE [LARGE SCALE GENOMIC DNA]</scope>
    <source>
        <strain evidence="11 12">BZ-SZ-XJ18</strain>
    </source>
</reference>
<protein>
    <recommendedName>
        <fullName evidence="5 7">3-dehydroquinate dehydratase</fullName>
        <shortName evidence="7">3-dehydroquinase</shortName>
        <ecNumber evidence="5 7">4.2.1.10</ecNumber>
    </recommendedName>
    <alternativeName>
        <fullName evidence="7">Type II DHQase</fullName>
    </alternativeName>
</protein>
<dbReference type="GO" id="GO:0009073">
    <property type="term" value="P:aromatic amino acid family biosynthetic process"/>
    <property type="evidence" value="ECO:0007669"/>
    <property type="project" value="UniProtKB-KW"/>
</dbReference>
<feature type="binding site" evidence="7 9">
    <location>
        <position position="77"/>
    </location>
    <ligand>
        <name>substrate</name>
    </ligand>
</feature>
<keyword evidence="7" id="KW-0028">Amino-acid biosynthesis</keyword>
<dbReference type="Pfam" id="PF01220">
    <property type="entry name" value="DHquinase_II"/>
    <property type="match status" value="1"/>
</dbReference>
<name>A0A2P6MK80_ALKUR</name>
<feature type="binding site" evidence="7 9">
    <location>
        <position position="108"/>
    </location>
    <ligand>
        <name>substrate</name>
    </ligand>
</feature>
<feature type="site" description="Transition state stabilizer" evidence="7 10">
    <location>
        <position position="17"/>
    </location>
</feature>
<comment type="similarity">
    <text evidence="3 7">Belongs to the type-II 3-dehydroquinase family.</text>
</comment>
<comment type="function">
    <text evidence="7">Catalyzes a trans-dehydration via an enolate intermediate.</text>
</comment>
<dbReference type="HAMAP" id="MF_00169">
    <property type="entry name" value="AroQ"/>
    <property type="match status" value="1"/>
</dbReference>
<feature type="binding site" evidence="7 9">
    <location>
        <position position="84"/>
    </location>
    <ligand>
        <name>substrate</name>
    </ligand>
</feature>
<feature type="active site" description="Proton acceptor" evidence="7 8">
    <location>
        <position position="22"/>
    </location>
</feature>
<dbReference type="NCBIfam" id="NF003807">
    <property type="entry name" value="PRK05395.1-4"/>
    <property type="match status" value="1"/>
</dbReference>
<feature type="active site" description="Proton donor" evidence="7 8">
    <location>
        <position position="97"/>
    </location>
</feature>
<dbReference type="NCBIfam" id="NF003806">
    <property type="entry name" value="PRK05395.1-3"/>
    <property type="match status" value="1"/>
</dbReference>
<dbReference type="InterPro" id="IPR001874">
    <property type="entry name" value="DHquinase_II"/>
</dbReference>
<comment type="subunit">
    <text evidence="4 7">Homododecamer.</text>
</comment>
<dbReference type="EMBL" id="PVNS01000002">
    <property type="protein sequence ID" value="PRO66702.1"/>
    <property type="molecule type" value="Genomic_DNA"/>
</dbReference>
<evidence type="ECO:0000256" key="6">
    <source>
        <dbReference type="ARBA" id="ARBA00023239"/>
    </source>
</evidence>
<dbReference type="NCBIfam" id="NF003805">
    <property type="entry name" value="PRK05395.1-2"/>
    <property type="match status" value="1"/>
</dbReference>
<keyword evidence="7" id="KW-0057">Aromatic amino acid biosynthesis</keyword>
<dbReference type="SUPFAM" id="SSF52304">
    <property type="entry name" value="Type II 3-dehydroquinate dehydratase"/>
    <property type="match status" value="1"/>
</dbReference>
<evidence type="ECO:0000256" key="7">
    <source>
        <dbReference type="HAMAP-Rule" id="MF_00169"/>
    </source>
</evidence>
<dbReference type="GO" id="GO:0003855">
    <property type="term" value="F:3-dehydroquinate dehydratase activity"/>
    <property type="evidence" value="ECO:0007669"/>
    <property type="project" value="UniProtKB-UniRule"/>
</dbReference>
<evidence type="ECO:0000256" key="4">
    <source>
        <dbReference type="ARBA" id="ARBA00011193"/>
    </source>
</evidence>
<dbReference type="UniPathway" id="UPA00053">
    <property type="reaction ID" value="UER00086"/>
</dbReference>
<dbReference type="GO" id="GO:0009423">
    <property type="term" value="P:chorismate biosynthetic process"/>
    <property type="evidence" value="ECO:0007669"/>
    <property type="project" value="UniProtKB-UniRule"/>
</dbReference>
<feature type="binding site" evidence="7 9">
    <location>
        <position position="71"/>
    </location>
    <ligand>
        <name>substrate</name>
    </ligand>
</feature>
<proteinExistence type="inferred from homology"/>
<dbReference type="InterPro" id="IPR018509">
    <property type="entry name" value="DHquinase_II_CS"/>
</dbReference>
<dbReference type="PROSITE" id="PS01029">
    <property type="entry name" value="DEHYDROQUINASE_II"/>
    <property type="match status" value="1"/>
</dbReference>
<keyword evidence="12" id="KW-1185">Reference proteome</keyword>
<dbReference type="GO" id="GO:0019631">
    <property type="term" value="P:quinate catabolic process"/>
    <property type="evidence" value="ECO:0007669"/>
    <property type="project" value="TreeGrafter"/>
</dbReference>
<dbReference type="PANTHER" id="PTHR21272">
    <property type="entry name" value="CATABOLIC 3-DEHYDROQUINASE"/>
    <property type="match status" value="1"/>
</dbReference>
<comment type="caution">
    <text evidence="11">The sequence shown here is derived from an EMBL/GenBank/DDBJ whole genome shotgun (WGS) entry which is preliminary data.</text>
</comment>
<evidence type="ECO:0000313" key="12">
    <source>
        <dbReference type="Proteomes" id="UP000243650"/>
    </source>
</evidence>
<comment type="pathway">
    <text evidence="2 7">Metabolic intermediate biosynthesis; chorismate biosynthesis; chorismate from D-erythrose 4-phosphate and phosphoenolpyruvate: step 3/7.</text>
</comment>
<dbReference type="InterPro" id="IPR036441">
    <property type="entry name" value="DHquinase_II_sf"/>
</dbReference>
<organism evidence="11 12">
    <name type="scientific">Alkalicoccus urumqiensis</name>
    <name type="common">Bacillus urumqiensis</name>
    <dbReference type="NCBI Taxonomy" id="1548213"/>
    <lineage>
        <taxon>Bacteria</taxon>
        <taxon>Bacillati</taxon>
        <taxon>Bacillota</taxon>
        <taxon>Bacilli</taxon>
        <taxon>Bacillales</taxon>
        <taxon>Bacillaceae</taxon>
        <taxon>Alkalicoccus</taxon>
    </lineage>
</organism>
<feature type="binding site" evidence="7 9">
    <location>
        <begin position="98"/>
        <end position="99"/>
    </location>
    <ligand>
        <name>substrate</name>
    </ligand>
</feature>
<evidence type="ECO:0000256" key="8">
    <source>
        <dbReference type="PIRSR" id="PIRSR001399-1"/>
    </source>
</evidence>
<dbReference type="OrthoDB" id="9790793at2"/>
<evidence type="ECO:0000256" key="1">
    <source>
        <dbReference type="ARBA" id="ARBA00001864"/>
    </source>
</evidence>
<sequence length="145" mass="15864">MKLLVLNGPNLNMLGRREPGVYGQETLESLEQELMNAAAEKGIQMDVFQSNVEGELINKLHETGADGVIMNPGALTHYSYSLRDAVAAISVPVVEVHISNVHAREPFRAVSVTAPVCTGQISGFGFDSYHTAVDYFVRRFSHETS</sequence>
<evidence type="ECO:0000313" key="11">
    <source>
        <dbReference type="EMBL" id="PRO66702.1"/>
    </source>
</evidence>
<dbReference type="AlphaFoldDB" id="A0A2P6MK80"/>
<dbReference type="PANTHER" id="PTHR21272:SF3">
    <property type="entry name" value="CATABOLIC 3-DEHYDROQUINASE"/>
    <property type="match status" value="1"/>
</dbReference>
<dbReference type="RefSeq" id="WP_105957738.1">
    <property type="nucleotide sequence ID" value="NZ_PVNS01000002.1"/>
</dbReference>
<dbReference type="NCBIfam" id="TIGR01088">
    <property type="entry name" value="aroQ"/>
    <property type="match status" value="1"/>
</dbReference>
<gene>
    <name evidence="7 11" type="primary">aroQ</name>
    <name evidence="11" type="ORF">C6I21_01880</name>
</gene>
<evidence type="ECO:0000256" key="5">
    <source>
        <dbReference type="ARBA" id="ARBA00012060"/>
    </source>
</evidence>
<dbReference type="EC" id="4.2.1.10" evidence="5 7"/>
<comment type="catalytic activity">
    <reaction evidence="1 7">
        <text>3-dehydroquinate = 3-dehydroshikimate + H2O</text>
        <dbReference type="Rhea" id="RHEA:21096"/>
        <dbReference type="ChEBI" id="CHEBI:15377"/>
        <dbReference type="ChEBI" id="CHEBI:16630"/>
        <dbReference type="ChEBI" id="CHEBI:32364"/>
        <dbReference type="EC" id="4.2.1.10"/>
    </reaction>
</comment>
<keyword evidence="6 7" id="KW-0456">Lyase</keyword>
<dbReference type="Proteomes" id="UP000243650">
    <property type="component" value="Unassembled WGS sequence"/>
</dbReference>
<evidence type="ECO:0000256" key="10">
    <source>
        <dbReference type="PIRSR" id="PIRSR001399-3"/>
    </source>
</evidence>
<accession>A0A2P6MK80</accession>
<evidence type="ECO:0000256" key="2">
    <source>
        <dbReference type="ARBA" id="ARBA00004902"/>
    </source>
</evidence>